<keyword evidence="2" id="KW-1185">Reference proteome</keyword>
<comment type="caution">
    <text evidence="1">The sequence shown here is derived from an EMBL/GenBank/DDBJ whole genome shotgun (WGS) entry which is preliminary data.</text>
</comment>
<evidence type="ECO:0000313" key="1">
    <source>
        <dbReference type="EMBL" id="MFD2969551.1"/>
    </source>
</evidence>
<reference evidence="2" key="1">
    <citation type="journal article" date="2019" name="Int. J. Syst. Evol. Microbiol.">
        <title>The Global Catalogue of Microorganisms (GCM) 10K type strain sequencing project: providing services to taxonomists for standard genome sequencing and annotation.</title>
        <authorList>
            <consortium name="The Broad Institute Genomics Platform"/>
            <consortium name="The Broad Institute Genome Sequencing Center for Infectious Disease"/>
            <person name="Wu L."/>
            <person name="Ma J."/>
        </authorList>
    </citation>
    <scope>NUCLEOTIDE SEQUENCE [LARGE SCALE GENOMIC DNA]</scope>
    <source>
        <strain evidence="2">KCTC 22814</strain>
    </source>
</reference>
<gene>
    <name evidence="1" type="ORF">ACFS7Y_19310</name>
</gene>
<accession>A0ABW6BNH4</accession>
<organism evidence="1 2">
    <name type="scientific">Sphingobacterium bambusae</name>
    <dbReference type="NCBI Taxonomy" id="662858"/>
    <lineage>
        <taxon>Bacteria</taxon>
        <taxon>Pseudomonadati</taxon>
        <taxon>Bacteroidota</taxon>
        <taxon>Sphingobacteriia</taxon>
        <taxon>Sphingobacteriales</taxon>
        <taxon>Sphingobacteriaceae</taxon>
        <taxon>Sphingobacterium</taxon>
    </lineage>
</organism>
<protein>
    <recommendedName>
        <fullName evidence="3">SH3b domain-containing protein</fullName>
    </recommendedName>
</protein>
<proteinExistence type="predicted"/>
<dbReference type="Proteomes" id="UP001597525">
    <property type="component" value="Unassembled WGS sequence"/>
</dbReference>
<evidence type="ECO:0000313" key="2">
    <source>
        <dbReference type="Proteomes" id="UP001597525"/>
    </source>
</evidence>
<name>A0ABW6BNH4_9SPHI</name>
<sequence>MVQRLIYTLLLLIPFCGYGQDEPAAYAVSDEFTIWNLSPNDTAYVYADVAYLRDQPNLQGRVLDSLTAGTMVQIVSPTYGRNKIKGFHAPWQQIAYKKDNTVKKAFIWIGLLALGKQKDAAGQLFIYGYDRFIPYDEDNPDRYLCSIKLFDQQRNMRGKHTFQVDYSEQSFTDSKLLPSMGLSELQQIFRVAFLGEACGIPSNYYYAGWNGSMFIDLPMRYSVSDAGIYYYEESILFPTEHKKEANVIYKIIEEGEAPEEVDDLAEITYDIRKKQEKFLWNGKSFTRLTGSK</sequence>
<dbReference type="RefSeq" id="WP_320185384.1">
    <property type="nucleotide sequence ID" value="NZ_CP138332.1"/>
</dbReference>
<evidence type="ECO:0008006" key="3">
    <source>
        <dbReference type="Google" id="ProtNLM"/>
    </source>
</evidence>
<dbReference type="EMBL" id="JBHUPB010000014">
    <property type="protein sequence ID" value="MFD2969551.1"/>
    <property type="molecule type" value="Genomic_DNA"/>
</dbReference>